<accession>A0A0R0M4W2</accession>
<gene>
    <name evidence="1" type="ORF">M153_4890002869</name>
</gene>
<name>A0A0R0M4W2_9MICR</name>
<evidence type="ECO:0000313" key="2">
    <source>
        <dbReference type="Proteomes" id="UP000051530"/>
    </source>
</evidence>
<dbReference type="EMBL" id="LGUB01000179">
    <property type="protein sequence ID" value="KRH93920.1"/>
    <property type="molecule type" value="Genomic_DNA"/>
</dbReference>
<dbReference type="AlphaFoldDB" id="A0A0R0M4W2"/>
<keyword evidence="2" id="KW-1185">Reference proteome</keyword>
<reference evidence="1 2" key="1">
    <citation type="submission" date="2015-07" db="EMBL/GenBank/DDBJ databases">
        <title>The genome of Pseudoloma neurophilia, a relevant intracellular parasite of the zebrafish.</title>
        <authorList>
            <person name="Ndikumana S."/>
            <person name="Pelin A."/>
            <person name="Sanders J."/>
            <person name="Corradi N."/>
        </authorList>
    </citation>
    <scope>NUCLEOTIDE SEQUENCE [LARGE SCALE GENOMIC DNA]</scope>
    <source>
        <strain evidence="1 2">MK1</strain>
    </source>
</reference>
<protein>
    <submittedName>
        <fullName evidence="1">Uncharacterized protein</fullName>
    </submittedName>
</protein>
<sequence length="46" mass="5432">MITFTFLTCLYVFSGSWLLKSMTMKKVHLPVTILFFHEHFSQCVAF</sequence>
<proteinExistence type="predicted"/>
<dbReference type="VEuPathDB" id="MicrosporidiaDB:M153_4890002869"/>
<organism evidence="1 2">
    <name type="scientific">Pseudoloma neurophilia</name>
    <dbReference type="NCBI Taxonomy" id="146866"/>
    <lineage>
        <taxon>Eukaryota</taxon>
        <taxon>Fungi</taxon>
        <taxon>Fungi incertae sedis</taxon>
        <taxon>Microsporidia</taxon>
        <taxon>Pseudoloma</taxon>
    </lineage>
</organism>
<dbReference type="Proteomes" id="UP000051530">
    <property type="component" value="Unassembled WGS sequence"/>
</dbReference>
<comment type="caution">
    <text evidence="1">The sequence shown here is derived from an EMBL/GenBank/DDBJ whole genome shotgun (WGS) entry which is preliminary data.</text>
</comment>
<evidence type="ECO:0000313" key="1">
    <source>
        <dbReference type="EMBL" id="KRH93920.1"/>
    </source>
</evidence>